<dbReference type="Pfam" id="PF13274">
    <property type="entry name" value="SocA_Panacea"/>
    <property type="match status" value="1"/>
</dbReference>
<proteinExistence type="predicted"/>
<organism evidence="2 3">
    <name type="scientific">Apilactobacillus apisilvae</name>
    <dbReference type="NCBI Taxonomy" id="2923364"/>
    <lineage>
        <taxon>Bacteria</taxon>
        <taxon>Bacillati</taxon>
        <taxon>Bacillota</taxon>
        <taxon>Bacilli</taxon>
        <taxon>Lactobacillales</taxon>
        <taxon>Lactobacillaceae</taxon>
        <taxon>Apilactobacillus</taxon>
    </lineage>
</organism>
<dbReference type="RefSeq" id="WP_249510622.1">
    <property type="nucleotide sequence ID" value="NZ_CP093362.1"/>
</dbReference>
<accession>A0ABY4PGB7</accession>
<evidence type="ECO:0000313" key="3">
    <source>
        <dbReference type="Proteomes" id="UP000831859"/>
    </source>
</evidence>
<keyword evidence="3" id="KW-1185">Reference proteome</keyword>
<evidence type="ECO:0000313" key="2">
    <source>
        <dbReference type="EMBL" id="UQS84637.1"/>
    </source>
</evidence>
<feature type="domain" description="Antitoxin SocA-like Panacea" evidence="1">
    <location>
        <begin position="112"/>
        <end position="205"/>
    </location>
</feature>
<gene>
    <name evidence="2" type="ORF">MOO46_05150</name>
</gene>
<dbReference type="InterPro" id="IPR025272">
    <property type="entry name" value="SocA_Panacea"/>
</dbReference>
<protein>
    <submittedName>
        <fullName evidence="2">DUF4065 domain-containing protein</fullName>
    </submittedName>
</protein>
<dbReference type="EMBL" id="CP093362">
    <property type="protein sequence ID" value="UQS84637.1"/>
    <property type="molecule type" value="Genomic_DNA"/>
</dbReference>
<sequence length="232" mass="27180">MFHLIELVKLRNKEPFAYHFSSSNVELLKKHHNDIFERFSNYEISTHVLSTDYASWSSVIDMDPYFSNVKCIENIDEFGEFLSKETKISSSDICSYLLGKIGFSSDFKKMEKLLYFVYSDFLEMTHKSLFPQKFDAWQYGPVEPKSRYCRIRSDLPNINESIDKLLFSDNSNDIFSSLEKIIKIYGNKSTKELIDLTHKNGSPWQKNYVKGLNKRISDSDILKYHNVEKIGN</sequence>
<dbReference type="Proteomes" id="UP000831859">
    <property type="component" value="Chromosome"/>
</dbReference>
<reference evidence="2 3" key="1">
    <citation type="journal article" date="2022" name="Int. J. Syst. Evol. Microbiol.">
        <title>Apilactobacillus apisilvae sp. nov., Nicolia spurrieriana gen. nov. sp. nov., Bombilactobacillus folatiphilus sp. nov. and Bombilactobacillus thymidiniphilus sp. nov., four new lactic acid bacterial isolates from stingless bees Tetragonula carbonaria and Austroplebeia australis.</title>
        <authorList>
            <person name="Oliphant S.A."/>
            <person name="Watson-Haigh N.S."/>
            <person name="Sumby K.M."/>
            <person name="Gardner J."/>
            <person name="Groom S."/>
            <person name="Jiranek V."/>
        </authorList>
    </citation>
    <scope>NUCLEOTIDE SEQUENCE [LARGE SCALE GENOMIC DNA]</scope>
    <source>
        <strain evidence="2 3">SG5_A10</strain>
    </source>
</reference>
<evidence type="ECO:0000259" key="1">
    <source>
        <dbReference type="Pfam" id="PF13274"/>
    </source>
</evidence>
<name>A0ABY4PGB7_9LACO</name>